<dbReference type="EMBL" id="LAZR01029218">
    <property type="protein sequence ID" value="KKL60240.1"/>
    <property type="molecule type" value="Genomic_DNA"/>
</dbReference>
<reference evidence="1" key="1">
    <citation type="journal article" date="2015" name="Nature">
        <title>Complex archaea that bridge the gap between prokaryotes and eukaryotes.</title>
        <authorList>
            <person name="Spang A."/>
            <person name="Saw J.H."/>
            <person name="Jorgensen S.L."/>
            <person name="Zaremba-Niedzwiedzka K."/>
            <person name="Martijn J."/>
            <person name="Lind A.E."/>
            <person name="van Eijk R."/>
            <person name="Schleper C."/>
            <person name="Guy L."/>
            <person name="Ettema T.J."/>
        </authorList>
    </citation>
    <scope>NUCLEOTIDE SEQUENCE</scope>
</reference>
<sequence>MTVPNNSTGCYILDATGVTSAHQGVEICENCPRNELGEECILIIKDRIKDTDLDIPIPPPPVMEERTVKCLNCKAMEDLTFTNKVLDTTQKWYQEGNKIYHRDKICGEAKIVGGL</sequence>
<dbReference type="AlphaFoldDB" id="A0A0F9FS56"/>
<name>A0A0F9FS56_9ZZZZ</name>
<proteinExistence type="predicted"/>
<accession>A0A0F9FS56</accession>
<organism evidence="1">
    <name type="scientific">marine sediment metagenome</name>
    <dbReference type="NCBI Taxonomy" id="412755"/>
    <lineage>
        <taxon>unclassified sequences</taxon>
        <taxon>metagenomes</taxon>
        <taxon>ecological metagenomes</taxon>
    </lineage>
</organism>
<evidence type="ECO:0000313" key="1">
    <source>
        <dbReference type="EMBL" id="KKL60240.1"/>
    </source>
</evidence>
<comment type="caution">
    <text evidence="1">The sequence shown here is derived from an EMBL/GenBank/DDBJ whole genome shotgun (WGS) entry which is preliminary data.</text>
</comment>
<gene>
    <name evidence="1" type="ORF">LCGC14_2207300</name>
</gene>
<protein>
    <submittedName>
        <fullName evidence="1">Uncharacterized protein</fullName>
    </submittedName>
</protein>